<name>A0ABW1DAR4_9ACTN</name>
<dbReference type="EMBL" id="JBHSPA010000114">
    <property type="protein sequence ID" value="MFC5834661.1"/>
    <property type="molecule type" value="Genomic_DNA"/>
</dbReference>
<comment type="caution">
    <text evidence="1">The sequence shown here is derived from an EMBL/GenBank/DDBJ whole genome shotgun (WGS) entry which is preliminary data.</text>
</comment>
<reference evidence="2" key="1">
    <citation type="journal article" date="2019" name="Int. J. Syst. Evol. Microbiol.">
        <title>The Global Catalogue of Microorganisms (GCM) 10K type strain sequencing project: providing services to taxonomists for standard genome sequencing and annotation.</title>
        <authorList>
            <consortium name="The Broad Institute Genomics Platform"/>
            <consortium name="The Broad Institute Genome Sequencing Center for Infectious Disease"/>
            <person name="Wu L."/>
            <person name="Ma J."/>
        </authorList>
    </citation>
    <scope>NUCLEOTIDE SEQUENCE [LARGE SCALE GENOMIC DNA]</scope>
    <source>
        <strain evidence="2">CCUG 53903</strain>
    </source>
</reference>
<organism evidence="1 2">
    <name type="scientific">Nonomuraea insulae</name>
    <dbReference type="NCBI Taxonomy" id="1616787"/>
    <lineage>
        <taxon>Bacteria</taxon>
        <taxon>Bacillati</taxon>
        <taxon>Actinomycetota</taxon>
        <taxon>Actinomycetes</taxon>
        <taxon>Streptosporangiales</taxon>
        <taxon>Streptosporangiaceae</taxon>
        <taxon>Nonomuraea</taxon>
    </lineage>
</organism>
<accession>A0ABW1DAR4</accession>
<evidence type="ECO:0000313" key="1">
    <source>
        <dbReference type="EMBL" id="MFC5834661.1"/>
    </source>
</evidence>
<evidence type="ECO:0000313" key="2">
    <source>
        <dbReference type="Proteomes" id="UP001596058"/>
    </source>
</evidence>
<keyword evidence="2" id="KW-1185">Reference proteome</keyword>
<gene>
    <name evidence="1" type="ORF">ACFPZ3_63385</name>
</gene>
<dbReference type="RefSeq" id="WP_379524075.1">
    <property type="nucleotide sequence ID" value="NZ_JBHSPA010000114.1"/>
</dbReference>
<dbReference type="Proteomes" id="UP001596058">
    <property type="component" value="Unassembled WGS sequence"/>
</dbReference>
<sequence>MTLVVVNQGEEDLLDAILAVNYTLRLYKNDVTNGLTAGQIEALDETDFTEATFTGYSSKALTGGSWTTTAGDPCVGVYAQQTFTSTADQSAQPCYGYYVTRTSDGALQWFEDFSSPLTVEFNGEGIAVTPRLTLADTGD</sequence>
<proteinExistence type="predicted"/>
<protein>
    <submittedName>
        <fullName evidence="1">Uncharacterized protein</fullName>
    </submittedName>
</protein>